<keyword evidence="3" id="KW-1185">Reference proteome</keyword>
<sequence length="69" mass="7883">MKKNRLNKRDLFQYIGFGIIMLTLISKLILSFTGVTQKMSQLVYHGYDPLGVTIGLVFLALSFLFPKKD</sequence>
<accession>A0A0U3WCT7</accession>
<gene>
    <name evidence="2" type="ORF">AOX59_02840</name>
</gene>
<organism evidence="2 3">
    <name type="scientific">Lentibacillus amyloliquefaciens</name>
    <dbReference type="NCBI Taxonomy" id="1472767"/>
    <lineage>
        <taxon>Bacteria</taxon>
        <taxon>Bacillati</taxon>
        <taxon>Bacillota</taxon>
        <taxon>Bacilli</taxon>
        <taxon>Bacillales</taxon>
        <taxon>Bacillaceae</taxon>
        <taxon>Lentibacillus</taxon>
    </lineage>
</organism>
<evidence type="ECO:0000256" key="1">
    <source>
        <dbReference type="SAM" id="Phobius"/>
    </source>
</evidence>
<keyword evidence="1" id="KW-1133">Transmembrane helix</keyword>
<feature type="transmembrane region" description="Helical" evidence="1">
    <location>
        <begin position="12"/>
        <end position="35"/>
    </location>
</feature>
<dbReference type="AlphaFoldDB" id="A0A0U3WCT7"/>
<reference evidence="2 3" key="1">
    <citation type="submission" date="2016-01" db="EMBL/GenBank/DDBJ databases">
        <title>Complete genome sequence of strain Lentibacillus amyloliquefaciens LAM0015T isolated from saline sediment.</title>
        <authorList>
            <person name="Wang J.-L."/>
            <person name="He M.-X."/>
        </authorList>
    </citation>
    <scope>NUCLEOTIDE SEQUENCE [LARGE SCALE GENOMIC DNA]</scope>
    <source>
        <strain evidence="2 3">LAM0015</strain>
    </source>
</reference>
<feature type="transmembrane region" description="Helical" evidence="1">
    <location>
        <begin position="47"/>
        <end position="65"/>
    </location>
</feature>
<keyword evidence="1" id="KW-0472">Membrane</keyword>
<name>A0A0U3WCT7_9BACI</name>
<evidence type="ECO:0000313" key="3">
    <source>
        <dbReference type="Proteomes" id="UP000050331"/>
    </source>
</evidence>
<dbReference type="OrthoDB" id="9847052at2"/>
<dbReference type="Proteomes" id="UP000050331">
    <property type="component" value="Chromosome"/>
</dbReference>
<dbReference type="EMBL" id="CP013862">
    <property type="protein sequence ID" value="ALX47631.1"/>
    <property type="molecule type" value="Genomic_DNA"/>
</dbReference>
<proteinExistence type="predicted"/>
<dbReference type="KEGG" id="lao:AOX59_02840"/>
<keyword evidence="1" id="KW-0812">Transmembrane</keyword>
<protein>
    <submittedName>
        <fullName evidence="2">Uncharacterized protein</fullName>
    </submittedName>
</protein>
<evidence type="ECO:0000313" key="2">
    <source>
        <dbReference type="EMBL" id="ALX47631.1"/>
    </source>
</evidence>
<dbReference type="RefSeq" id="WP_068441547.1">
    <property type="nucleotide sequence ID" value="NZ_CP013862.1"/>
</dbReference>